<feature type="transmembrane region" description="Helical" evidence="1">
    <location>
        <begin position="118"/>
        <end position="137"/>
    </location>
</feature>
<keyword evidence="3" id="KW-0548">Nucleotidyltransferase</keyword>
<dbReference type="EC" id="2.7.7.65" evidence="3"/>
<feature type="transmembrane region" description="Helical" evidence="1">
    <location>
        <begin position="149"/>
        <end position="172"/>
    </location>
</feature>
<dbReference type="Gene3D" id="3.30.70.270">
    <property type="match status" value="1"/>
</dbReference>
<evidence type="ECO:0000259" key="2">
    <source>
        <dbReference type="PROSITE" id="PS50887"/>
    </source>
</evidence>
<feature type="domain" description="GGDEF" evidence="2">
    <location>
        <begin position="248"/>
        <end position="381"/>
    </location>
</feature>
<dbReference type="InterPro" id="IPR000160">
    <property type="entry name" value="GGDEF_dom"/>
</dbReference>
<dbReference type="RefSeq" id="WP_376811517.1">
    <property type="nucleotide sequence ID" value="NZ_JBHSDY010000002.1"/>
</dbReference>
<reference evidence="4" key="1">
    <citation type="journal article" date="2019" name="Int. J. Syst. Evol. Microbiol.">
        <title>The Global Catalogue of Microorganisms (GCM) 10K type strain sequencing project: providing services to taxonomists for standard genome sequencing and annotation.</title>
        <authorList>
            <consortium name="The Broad Institute Genomics Platform"/>
            <consortium name="The Broad Institute Genome Sequencing Center for Infectious Disease"/>
            <person name="Wu L."/>
            <person name="Ma J."/>
        </authorList>
    </citation>
    <scope>NUCLEOTIDE SEQUENCE [LARGE SCALE GENOMIC DNA]</scope>
    <source>
        <strain evidence="4">CGMCC 1.19029</strain>
    </source>
</reference>
<dbReference type="SMART" id="SM00267">
    <property type="entry name" value="GGDEF"/>
    <property type="match status" value="1"/>
</dbReference>
<dbReference type="PANTHER" id="PTHR46663">
    <property type="entry name" value="DIGUANYLATE CYCLASE DGCT-RELATED"/>
    <property type="match status" value="1"/>
</dbReference>
<sequence length="393" mass="42822">MLFDIVHTSGTVVYFIFVILFWWMSRVPRTDPGAGWWACALLSMASARLLLFALEGIATPRTVTLTYAAFICLEKVLFVLGLIRFLKLGIRDRWIFGPAALMGLWTGVAWLTPASLSAYSIGLTAFNAAALAFAAACCLRQRHAVSGRLILVTALVSGVLALHWTTFPLAFFQAHWRIIGLAIGSALSLVLYLSLLANVLQQLQHRLLDAEAHALELAYYDPLTGLNNQNYLGKLFEQALLLATRPHHFVAVFYIDLDNFKPINDSAGHRTGDEVLKAVARRLKACTRSTDISARIGGDEFIVVATQLEQNAQIDLIARKLLARLSEDITIEGAAYTLGASIGISLYPAHGTSLTALIEAADAAMYQVKYHGKHGYAIHGRDGPRSAEAASAA</sequence>
<dbReference type="Pfam" id="PF00990">
    <property type="entry name" value="GGDEF"/>
    <property type="match status" value="1"/>
</dbReference>
<dbReference type="Proteomes" id="UP001595756">
    <property type="component" value="Unassembled WGS sequence"/>
</dbReference>
<dbReference type="EMBL" id="JBHSDY010000002">
    <property type="protein sequence ID" value="MFC4296948.1"/>
    <property type="molecule type" value="Genomic_DNA"/>
</dbReference>
<evidence type="ECO:0000256" key="1">
    <source>
        <dbReference type="SAM" id="Phobius"/>
    </source>
</evidence>
<keyword evidence="1" id="KW-0472">Membrane</keyword>
<organism evidence="3 4">
    <name type="scientific">Castellaniella hirudinis</name>
    <dbReference type="NCBI Taxonomy" id="1144617"/>
    <lineage>
        <taxon>Bacteria</taxon>
        <taxon>Pseudomonadati</taxon>
        <taxon>Pseudomonadota</taxon>
        <taxon>Betaproteobacteria</taxon>
        <taxon>Burkholderiales</taxon>
        <taxon>Alcaligenaceae</taxon>
        <taxon>Castellaniella</taxon>
    </lineage>
</organism>
<dbReference type="InterPro" id="IPR043128">
    <property type="entry name" value="Rev_trsase/Diguanyl_cyclase"/>
</dbReference>
<dbReference type="SUPFAM" id="SSF55073">
    <property type="entry name" value="Nucleotide cyclase"/>
    <property type="match status" value="1"/>
</dbReference>
<name>A0ABV8RUX6_9BURK</name>
<dbReference type="NCBIfam" id="TIGR00254">
    <property type="entry name" value="GGDEF"/>
    <property type="match status" value="1"/>
</dbReference>
<proteinExistence type="predicted"/>
<protein>
    <submittedName>
        <fullName evidence="3">Diguanylate cyclase domain-containing protein</fullName>
        <ecNumber evidence="3">2.7.7.65</ecNumber>
    </submittedName>
</protein>
<evidence type="ECO:0000313" key="4">
    <source>
        <dbReference type="Proteomes" id="UP001595756"/>
    </source>
</evidence>
<dbReference type="GO" id="GO:0052621">
    <property type="term" value="F:diguanylate cyclase activity"/>
    <property type="evidence" value="ECO:0007669"/>
    <property type="project" value="UniProtKB-EC"/>
</dbReference>
<dbReference type="PANTHER" id="PTHR46663:SF3">
    <property type="entry name" value="SLL0267 PROTEIN"/>
    <property type="match status" value="1"/>
</dbReference>
<dbReference type="InterPro" id="IPR029787">
    <property type="entry name" value="Nucleotide_cyclase"/>
</dbReference>
<dbReference type="PROSITE" id="PS50887">
    <property type="entry name" value="GGDEF"/>
    <property type="match status" value="1"/>
</dbReference>
<evidence type="ECO:0000313" key="3">
    <source>
        <dbReference type="EMBL" id="MFC4296948.1"/>
    </source>
</evidence>
<keyword evidence="3" id="KW-0808">Transferase</keyword>
<comment type="caution">
    <text evidence="3">The sequence shown here is derived from an EMBL/GenBank/DDBJ whole genome shotgun (WGS) entry which is preliminary data.</text>
</comment>
<feature type="transmembrane region" description="Helical" evidence="1">
    <location>
        <begin position="95"/>
        <end position="112"/>
    </location>
</feature>
<dbReference type="InterPro" id="IPR052163">
    <property type="entry name" value="DGC-Regulatory_Protein"/>
</dbReference>
<feature type="transmembrane region" description="Helical" evidence="1">
    <location>
        <begin position="64"/>
        <end position="83"/>
    </location>
</feature>
<accession>A0ABV8RUX6</accession>
<keyword evidence="4" id="KW-1185">Reference proteome</keyword>
<keyword evidence="1" id="KW-0812">Transmembrane</keyword>
<feature type="transmembrane region" description="Helical" evidence="1">
    <location>
        <begin position="178"/>
        <end position="200"/>
    </location>
</feature>
<gene>
    <name evidence="3" type="ORF">ACFO0J_02695</name>
</gene>
<dbReference type="CDD" id="cd01949">
    <property type="entry name" value="GGDEF"/>
    <property type="match status" value="1"/>
</dbReference>
<feature type="transmembrane region" description="Helical" evidence="1">
    <location>
        <begin position="36"/>
        <end position="58"/>
    </location>
</feature>
<feature type="transmembrane region" description="Helical" evidence="1">
    <location>
        <begin position="6"/>
        <end position="24"/>
    </location>
</feature>
<keyword evidence="1" id="KW-1133">Transmembrane helix</keyword>